<organism evidence="9 10">
    <name type="scientific">Heliomicrobium undosum</name>
    <dbReference type="NCBI Taxonomy" id="121734"/>
    <lineage>
        <taxon>Bacteria</taxon>
        <taxon>Bacillati</taxon>
        <taxon>Bacillota</taxon>
        <taxon>Clostridia</taxon>
        <taxon>Eubacteriales</taxon>
        <taxon>Heliobacteriaceae</taxon>
        <taxon>Heliomicrobium</taxon>
    </lineage>
</organism>
<dbReference type="OrthoDB" id="9773892at2"/>
<feature type="binding site" evidence="7">
    <location>
        <position position="106"/>
    </location>
    <ligand>
        <name>Zn(2+)</name>
        <dbReference type="ChEBI" id="CHEBI:29105"/>
        <label>1</label>
    </ligand>
</feature>
<evidence type="ECO:0000313" key="9">
    <source>
        <dbReference type="EMBL" id="MZP28433.1"/>
    </source>
</evidence>
<dbReference type="GO" id="GO:0046872">
    <property type="term" value="F:metal ion binding"/>
    <property type="evidence" value="ECO:0007669"/>
    <property type="project" value="UniProtKB-UniRule"/>
</dbReference>
<evidence type="ECO:0000256" key="7">
    <source>
        <dbReference type="PIRSR" id="PIRSR001123-2"/>
    </source>
</evidence>
<dbReference type="InterPro" id="IPR008007">
    <property type="entry name" value="Peptidase_M42"/>
</dbReference>
<evidence type="ECO:0000256" key="6">
    <source>
        <dbReference type="PIRSR" id="PIRSR001123-1"/>
    </source>
</evidence>
<accession>A0A845KYB2</accession>
<evidence type="ECO:0000256" key="5">
    <source>
        <dbReference type="PIRNR" id="PIRNR001123"/>
    </source>
</evidence>
<protein>
    <submittedName>
        <fullName evidence="9">M20/M25/M40 family metallo-hydrolase</fullName>
    </submittedName>
</protein>
<feature type="binding site" evidence="7">
    <location>
        <position position="163"/>
    </location>
    <ligand>
        <name>Zn(2+)</name>
        <dbReference type="ChEBI" id="CHEBI:29105"/>
        <label>1</label>
    </ligand>
</feature>
<evidence type="ECO:0000259" key="8">
    <source>
        <dbReference type="Pfam" id="PF07687"/>
    </source>
</evidence>
<feature type="domain" description="Peptidase M20 dimerisation" evidence="8">
    <location>
        <begin position="185"/>
        <end position="271"/>
    </location>
</feature>
<name>A0A845KYB2_9FIRM</name>
<dbReference type="NCBIfam" id="TIGR01883">
    <property type="entry name" value="PepT-like"/>
    <property type="match status" value="1"/>
</dbReference>
<feature type="binding site" evidence="7">
    <location>
        <position position="106"/>
    </location>
    <ligand>
        <name>Zn(2+)</name>
        <dbReference type="ChEBI" id="CHEBI:29105"/>
        <label>2</label>
    </ligand>
</feature>
<proteinExistence type="inferred from homology"/>
<dbReference type="PIRSF" id="PIRSF001123">
    <property type="entry name" value="PepA_GA"/>
    <property type="match status" value="1"/>
</dbReference>
<dbReference type="Pfam" id="PF07687">
    <property type="entry name" value="M20_dimer"/>
    <property type="match status" value="1"/>
</dbReference>
<dbReference type="PANTHER" id="PTHR42994:SF2">
    <property type="entry name" value="PEPTIDASE"/>
    <property type="match status" value="1"/>
</dbReference>
<dbReference type="InterPro" id="IPR010162">
    <property type="entry name" value="PepT-like"/>
</dbReference>
<comment type="cofactor">
    <cofactor evidence="7">
        <name>a divalent metal cation</name>
        <dbReference type="ChEBI" id="CHEBI:60240"/>
    </cofactor>
    <text evidence="7">Binds 2 divalent metal cations per subunit.</text>
</comment>
<keyword evidence="4" id="KW-0862">Zinc</keyword>
<evidence type="ECO:0000256" key="3">
    <source>
        <dbReference type="ARBA" id="ARBA00022801"/>
    </source>
</evidence>
<dbReference type="PANTHER" id="PTHR42994">
    <property type="entry name" value="PEPTIDASE T"/>
    <property type="match status" value="1"/>
</dbReference>
<feature type="active site" description="Proton acceptor" evidence="6">
    <location>
        <position position="139"/>
    </location>
</feature>
<dbReference type="RefSeq" id="WP_161253846.1">
    <property type="nucleotide sequence ID" value="NZ_WXEY01000001.1"/>
</dbReference>
<keyword evidence="3 9" id="KW-0378">Hydrolase</keyword>
<dbReference type="SUPFAM" id="SSF53187">
    <property type="entry name" value="Zn-dependent exopeptidases"/>
    <property type="match status" value="1"/>
</dbReference>
<dbReference type="InterPro" id="IPR011650">
    <property type="entry name" value="Peptidase_M20_dimer"/>
</dbReference>
<evidence type="ECO:0000256" key="1">
    <source>
        <dbReference type="ARBA" id="ARBA00001947"/>
    </source>
</evidence>
<dbReference type="Pfam" id="PF01546">
    <property type="entry name" value="Peptidase_M20"/>
    <property type="match status" value="1"/>
</dbReference>
<comment type="similarity">
    <text evidence="5">Belongs to the peptidase M42 family.</text>
</comment>
<comment type="caution">
    <text evidence="9">The sequence shown here is derived from an EMBL/GenBank/DDBJ whole genome shotgun (WGS) entry which is preliminary data.</text>
</comment>
<dbReference type="Gene3D" id="3.30.70.360">
    <property type="match status" value="1"/>
</dbReference>
<evidence type="ECO:0000313" key="10">
    <source>
        <dbReference type="Proteomes" id="UP000463470"/>
    </source>
</evidence>
<dbReference type="SUPFAM" id="SSF55031">
    <property type="entry name" value="Bacterial exopeptidase dimerisation domain"/>
    <property type="match status" value="1"/>
</dbReference>
<comment type="cofactor">
    <cofactor evidence="1">
        <name>Zn(2+)</name>
        <dbReference type="ChEBI" id="CHEBI:29105"/>
    </cofactor>
</comment>
<evidence type="ECO:0000256" key="2">
    <source>
        <dbReference type="ARBA" id="ARBA00022723"/>
    </source>
</evidence>
<dbReference type="Gene3D" id="3.40.630.10">
    <property type="entry name" value="Zn peptidases"/>
    <property type="match status" value="1"/>
</dbReference>
<dbReference type="Proteomes" id="UP000463470">
    <property type="component" value="Unassembled WGS sequence"/>
</dbReference>
<dbReference type="GO" id="GO:0004177">
    <property type="term" value="F:aminopeptidase activity"/>
    <property type="evidence" value="ECO:0007669"/>
    <property type="project" value="UniProtKB-UniRule"/>
</dbReference>
<dbReference type="AlphaFoldDB" id="A0A845KYB2"/>
<dbReference type="InterPro" id="IPR002933">
    <property type="entry name" value="Peptidase_M20"/>
</dbReference>
<evidence type="ECO:0000256" key="4">
    <source>
        <dbReference type="ARBA" id="ARBA00022833"/>
    </source>
</evidence>
<keyword evidence="10" id="KW-1185">Reference proteome</keyword>
<sequence length="371" mass="39433">MIQRERIVKEVMELCAISSPGGGERQIADRLTATLRELGMTVVEDDAGAKIPGNAGNLYARLEGTVPGKALFFSAHMDTVVPCENVRPVIRNGSIYSDGTTVLGGDDKAGIAAILEALRVIVQTGEQRPTIEVIFSVQEEGGLKGAKVFDTKRLESPMGYVLDASGPVGHIINAAPFQNNIEAILHGRTAHAGFCPEEGVSAIKIASRAIHKMKLGRIEGETTANIGTINGGTATNIVPERVVIAGEARSIDEKKLTFQTRHMVDCFEQAAQELGGRAEVKVTRVYPGYRLHESDPVVALALKAAGAMGLQPRLQPTGGGADANIYNGAGLPTANLAIGMEKVHTKEEFIPIDALLGSARFVLEIIRQAVK</sequence>
<gene>
    <name evidence="9" type="ORF">GTO91_01680</name>
</gene>
<dbReference type="InterPro" id="IPR036264">
    <property type="entry name" value="Bact_exopeptidase_dim_dom"/>
</dbReference>
<keyword evidence="2 7" id="KW-0479">Metal-binding</keyword>
<feature type="binding site" evidence="7">
    <location>
        <position position="140"/>
    </location>
    <ligand>
        <name>Zn(2+)</name>
        <dbReference type="ChEBI" id="CHEBI:29105"/>
        <label>2</label>
    </ligand>
</feature>
<dbReference type="EMBL" id="WXEY01000001">
    <property type="protein sequence ID" value="MZP28433.1"/>
    <property type="molecule type" value="Genomic_DNA"/>
</dbReference>
<reference evidence="9 10" key="1">
    <citation type="submission" date="2020-01" db="EMBL/GenBank/DDBJ databases">
        <title>Whole-genome sequence of Heliobacterium undosum DSM 13378.</title>
        <authorList>
            <person name="Kyndt J.A."/>
            <person name="Meyer T.E."/>
        </authorList>
    </citation>
    <scope>NUCLEOTIDE SEQUENCE [LARGE SCALE GENOMIC DNA]</scope>
    <source>
        <strain evidence="9 10">DSM 13378</strain>
    </source>
</reference>